<evidence type="ECO:0000259" key="9">
    <source>
        <dbReference type="Pfam" id="PF09976"/>
    </source>
</evidence>
<keyword evidence="7" id="KW-0143">Chaperone</keyword>
<dbReference type="AlphaFoldDB" id="A0A239FBR9"/>
<reference evidence="11" key="1">
    <citation type="submission" date="2017-06" db="EMBL/GenBank/DDBJ databases">
        <authorList>
            <person name="Varghese N."/>
            <person name="Submissions S."/>
        </authorList>
    </citation>
    <scope>NUCLEOTIDE SEQUENCE [LARGE SCALE GENOMIC DNA]</scope>
    <source>
        <strain evidence="11">LNB2</strain>
    </source>
</reference>
<evidence type="ECO:0000256" key="1">
    <source>
        <dbReference type="ARBA" id="ARBA00004167"/>
    </source>
</evidence>
<accession>A0A239FBR9</accession>
<evidence type="ECO:0000256" key="8">
    <source>
        <dbReference type="SAM" id="Phobius"/>
    </source>
</evidence>
<evidence type="ECO:0000313" key="10">
    <source>
        <dbReference type="EMBL" id="SNS54366.1"/>
    </source>
</evidence>
<organism evidence="10 11">
    <name type="scientific">Edaphosphingomonas laterariae</name>
    <dbReference type="NCBI Taxonomy" id="861865"/>
    <lineage>
        <taxon>Bacteria</taxon>
        <taxon>Pseudomonadati</taxon>
        <taxon>Pseudomonadota</taxon>
        <taxon>Alphaproteobacteria</taxon>
        <taxon>Sphingomonadales</taxon>
        <taxon>Rhizorhabdaceae</taxon>
        <taxon>Edaphosphingomonas</taxon>
    </lineage>
</organism>
<proteinExistence type="predicted"/>
<keyword evidence="4 8" id="KW-0812">Transmembrane</keyword>
<gene>
    <name evidence="10" type="ORF">SAMN06295912_108168</name>
</gene>
<dbReference type="PANTHER" id="PTHR38035:SF1">
    <property type="entry name" value="ANCILLARY SECYEG TRANSLOCON SUBUNIT"/>
    <property type="match status" value="1"/>
</dbReference>
<dbReference type="InterPro" id="IPR018704">
    <property type="entry name" value="SecYEG/CpoB_TPR"/>
</dbReference>
<feature type="domain" description="Ancillary SecYEG translocon subunit/Cell division coordinator CpoB TPR" evidence="9">
    <location>
        <begin position="27"/>
        <end position="189"/>
    </location>
</feature>
<keyword evidence="11" id="KW-1185">Reference proteome</keyword>
<dbReference type="GO" id="GO:0005886">
    <property type="term" value="C:plasma membrane"/>
    <property type="evidence" value="ECO:0007669"/>
    <property type="project" value="UniProtKB-SubCell"/>
</dbReference>
<sequence>MALKPQNEDAFFREVDEELRREQIGTFWKSYGRFLAIAIVVGLVAFGGWLYWQHQQRLAADAASEQFTQALIEIGQGQDKAAAPKLDKLKAEGNDGYRGAAMLTQAAAAMERNDTKAAIAAYQAAVADTKLAQPFRDLALIRQTAVELDTLPPAQVIERLKPLAVAGNPWFGSAGEMTAVAYMKMGKPELAGPLFAAMAKDEGVPVSIRERAARLATTLGVDAAPAAAAAAKE</sequence>
<evidence type="ECO:0000256" key="5">
    <source>
        <dbReference type="ARBA" id="ARBA00022989"/>
    </source>
</evidence>
<dbReference type="GO" id="GO:0044877">
    <property type="term" value="F:protein-containing complex binding"/>
    <property type="evidence" value="ECO:0007669"/>
    <property type="project" value="InterPro"/>
</dbReference>
<keyword evidence="3" id="KW-1003">Cell membrane</keyword>
<evidence type="ECO:0000256" key="2">
    <source>
        <dbReference type="ARBA" id="ARBA00004236"/>
    </source>
</evidence>
<feature type="transmembrane region" description="Helical" evidence="8">
    <location>
        <begin position="30"/>
        <end position="52"/>
    </location>
</feature>
<keyword evidence="6 8" id="KW-0472">Membrane</keyword>
<dbReference type="EMBL" id="FZOS01000008">
    <property type="protein sequence ID" value="SNS54366.1"/>
    <property type="molecule type" value="Genomic_DNA"/>
</dbReference>
<dbReference type="RefSeq" id="WP_089219445.1">
    <property type="nucleotide sequence ID" value="NZ_FZOS01000008.1"/>
</dbReference>
<dbReference type="Pfam" id="PF09976">
    <property type="entry name" value="TPR_21"/>
    <property type="match status" value="1"/>
</dbReference>
<evidence type="ECO:0000256" key="6">
    <source>
        <dbReference type="ARBA" id="ARBA00023136"/>
    </source>
</evidence>
<evidence type="ECO:0000256" key="4">
    <source>
        <dbReference type="ARBA" id="ARBA00022692"/>
    </source>
</evidence>
<evidence type="ECO:0000256" key="7">
    <source>
        <dbReference type="ARBA" id="ARBA00023186"/>
    </source>
</evidence>
<comment type="subcellular location">
    <subcellularLocation>
        <location evidence="2">Cell membrane</location>
    </subcellularLocation>
    <subcellularLocation>
        <location evidence="1">Membrane</location>
        <topology evidence="1">Single-pass membrane protein</topology>
    </subcellularLocation>
</comment>
<dbReference type="Proteomes" id="UP000198281">
    <property type="component" value="Unassembled WGS sequence"/>
</dbReference>
<keyword evidence="5 8" id="KW-1133">Transmembrane helix</keyword>
<dbReference type="OrthoDB" id="7173339at2"/>
<dbReference type="PANTHER" id="PTHR38035">
    <property type="entry name" value="UPF0070 PROTEIN YFGM"/>
    <property type="match status" value="1"/>
</dbReference>
<protein>
    <recommendedName>
        <fullName evidence="9">Ancillary SecYEG translocon subunit/Cell division coordinator CpoB TPR domain-containing protein</fullName>
    </recommendedName>
</protein>
<evidence type="ECO:0000313" key="11">
    <source>
        <dbReference type="Proteomes" id="UP000198281"/>
    </source>
</evidence>
<evidence type="ECO:0000256" key="3">
    <source>
        <dbReference type="ARBA" id="ARBA00022475"/>
    </source>
</evidence>
<dbReference type="InterPro" id="IPR026039">
    <property type="entry name" value="YfgM"/>
</dbReference>
<name>A0A239FBR9_9SPHN</name>